<proteinExistence type="predicted"/>
<feature type="transmembrane region" description="Helical" evidence="7">
    <location>
        <begin position="93"/>
        <end position="112"/>
    </location>
</feature>
<organism evidence="9 10">
    <name type="scientific">Clostridium ganghwense</name>
    <dbReference type="NCBI Taxonomy" id="312089"/>
    <lineage>
        <taxon>Bacteria</taxon>
        <taxon>Bacillati</taxon>
        <taxon>Bacillota</taxon>
        <taxon>Clostridia</taxon>
        <taxon>Eubacteriales</taxon>
        <taxon>Clostridiaceae</taxon>
        <taxon>Clostridium</taxon>
    </lineage>
</organism>
<feature type="domain" description="Histidine kinase" evidence="8">
    <location>
        <begin position="283"/>
        <end position="509"/>
    </location>
</feature>
<dbReference type="SUPFAM" id="SSF47384">
    <property type="entry name" value="Homodimeric domain of signal transducing histidine kinase"/>
    <property type="match status" value="1"/>
</dbReference>
<dbReference type="InterPro" id="IPR004358">
    <property type="entry name" value="Sig_transdc_His_kin-like_C"/>
</dbReference>
<dbReference type="Pfam" id="PF13188">
    <property type="entry name" value="PAS_8"/>
    <property type="match status" value="1"/>
</dbReference>
<dbReference type="InterPro" id="IPR036890">
    <property type="entry name" value="HATPase_C_sf"/>
</dbReference>
<dbReference type="InterPro" id="IPR000014">
    <property type="entry name" value="PAS"/>
</dbReference>
<accession>A0ABT4CM99</accession>
<dbReference type="InterPro" id="IPR050736">
    <property type="entry name" value="Sensor_HK_Regulatory"/>
</dbReference>
<evidence type="ECO:0000256" key="1">
    <source>
        <dbReference type="ARBA" id="ARBA00000085"/>
    </source>
</evidence>
<evidence type="ECO:0000256" key="4">
    <source>
        <dbReference type="ARBA" id="ARBA00022679"/>
    </source>
</evidence>
<name>A0ABT4CM99_9CLOT</name>
<feature type="transmembrane region" description="Helical" evidence="7">
    <location>
        <begin position="20"/>
        <end position="41"/>
    </location>
</feature>
<dbReference type="SMART" id="SM00388">
    <property type="entry name" value="HisKA"/>
    <property type="match status" value="1"/>
</dbReference>
<dbReference type="GO" id="GO:0005524">
    <property type="term" value="F:ATP binding"/>
    <property type="evidence" value="ECO:0007669"/>
    <property type="project" value="UniProtKB-KW"/>
</dbReference>
<dbReference type="PROSITE" id="PS50109">
    <property type="entry name" value="HIS_KIN"/>
    <property type="match status" value="1"/>
</dbReference>
<evidence type="ECO:0000313" key="9">
    <source>
        <dbReference type="EMBL" id="MCY6370177.1"/>
    </source>
</evidence>
<dbReference type="InterPro" id="IPR003594">
    <property type="entry name" value="HATPase_dom"/>
</dbReference>
<dbReference type="InterPro" id="IPR003661">
    <property type="entry name" value="HisK_dim/P_dom"/>
</dbReference>
<reference evidence="9" key="1">
    <citation type="submission" date="2022-12" db="EMBL/GenBank/DDBJ databases">
        <authorList>
            <person name="Wang J."/>
        </authorList>
    </citation>
    <scope>NUCLEOTIDE SEQUENCE</scope>
    <source>
        <strain evidence="9">HY-42-06</strain>
    </source>
</reference>
<dbReference type="InterPro" id="IPR005467">
    <property type="entry name" value="His_kinase_dom"/>
</dbReference>
<dbReference type="Gene3D" id="1.10.287.130">
    <property type="match status" value="1"/>
</dbReference>
<dbReference type="Gene3D" id="3.30.565.10">
    <property type="entry name" value="Histidine kinase-like ATPase, C-terminal domain"/>
    <property type="match status" value="1"/>
</dbReference>
<keyword evidence="10" id="KW-1185">Reference proteome</keyword>
<dbReference type="SUPFAM" id="SSF55785">
    <property type="entry name" value="PYP-like sensor domain (PAS domain)"/>
    <property type="match status" value="1"/>
</dbReference>
<keyword evidence="7" id="KW-0472">Membrane</keyword>
<dbReference type="Pfam" id="PF02518">
    <property type="entry name" value="HATPase_c"/>
    <property type="match status" value="1"/>
</dbReference>
<evidence type="ECO:0000256" key="2">
    <source>
        <dbReference type="ARBA" id="ARBA00012438"/>
    </source>
</evidence>
<dbReference type="CDD" id="cd16922">
    <property type="entry name" value="HATPase_EvgS-ArcB-TorS-like"/>
    <property type="match status" value="1"/>
</dbReference>
<dbReference type="Pfam" id="PF00512">
    <property type="entry name" value="HisKA"/>
    <property type="match status" value="1"/>
</dbReference>
<keyword evidence="4" id="KW-0808">Transferase</keyword>
<keyword evidence="7" id="KW-0812">Transmembrane</keyword>
<comment type="catalytic activity">
    <reaction evidence="1">
        <text>ATP + protein L-histidine = ADP + protein N-phospho-L-histidine.</text>
        <dbReference type="EC" id="2.7.13.3"/>
    </reaction>
</comment>
<dbReference type="EMBL" id="JAPQES010000001">
    <property type="protein sequence ID" value="MCY6370177.1"/>
    <property type="molecule type" value="Genomic_DNA"/>
</dbReference>
<evidence type="ECO:0000256" key="3">
    <source>
        <dbReference type="ARBA" id="ARBA00022553"/>
    </source>
</evidence>
<evidence type="ECO:0000259" key="8">
    <source>
        <dbReference type="PROSITE" id="PS50109"/>
    </source>
</evidence>
<dbReference type="CDD" id="cd00082">
    <property type="entry name" value="HisKA"/>
    <property type="match status" value="1"/>
</dbReference>
<keyword evidence="5" id="KW-0418">Kinase</keyword>
<keyword evidence="6" id="KW-0902">Two-component regulatory system</keyword>
<sequence length="541" mass="61770">MKNSNPIKNIILRNKGLLKISGPILTLLIGTVFTLNIYTIVKIPTLYSIFYISILYSTFTGGLLVSLISAAITAIYFYDLCFFIFPFKNYEHLNFIFLFLSLLSTTFLANILDKHIKRNNAELLKKQNELRLNQNLLTAILNSTGDGILVVSLKGSILHVNKRFIEMWELPEDFSVKKYDNDALINLVCNRLKEPDKFKSNINSIRNTNKEVTDSLLFKDNRIFKRYSTPLIQNDKIIGRVWSFKDVTEHRQAQTLQKKVEEKQKLLNDAKKYNELQSEFFANLSHEFRTPLNVLYSSLQLLTILLNNSSKEGFKKTSSKMQKYIGTMKQNCLRLIRLTNNLIDITKIDTGYLDLNLKNENIVELVENISLSIAEFIESKGLTLTFDTDIEEKIMACDSYKIERILLNLVSNSVKFTPSPGKIFINVYDKSDSIIISIRDTGIGIPKDKQNIIFERFRQIDKSLTRKSEGSGLGLSIVKSLVDILGGEITVKSELNIGSEFTIKLPVKLLAESFSMPTKAIDYAAATKIDNIEMEFSDIYK</sequence>
<gene>
    <name evidence="9" type="ORF">OXH55_05980</name>
</gene>
<evidence type="ECO:0000256" key="7">
    <source>
        <dbReference type="SAM" id="Phobius"/>
    </source>
</evidence>
<dbReference type="SMART" id="SM00387">
    <property type="entry name" value="HATPase_c"/>
    <property type="match status" value="1"/>
</dbReference>
<keyword evidence="9" id="KW-0547">Nucleotide-binding</keyword>
<dbReference type="Gene3D" id="3.30.450.20">
    <property type="entry name" value="PAS domain"/>
    <property type="match status" value="1"/>
</dbReference>
<dbReference type="SUPFAM" id="SSF55874">
    <property type="entry name" value="ATPase domain of HSP90 chaperone/DNA topoisomerase II/histidine kinase"/>
    <property type="match status" value="1"/>
</dbReference>
<comment type="caution">
    <text evidence="9">The sequence shown here is derived from an EMBL/GenBank/DDBJ whole genome shotgun (WGS) entry which is preliminary data.</text>
</comment>
<feature type="transmembrane region" description="Helical" evidence="7">
    <location>
        <begin position="53"/>
        <end position="78"/>
    </location>
</feature>
<dbReference type="PRINTS" id="PR00344">
    <property type="entry name" value="BCTRLSENSOR"/>
</dbReference>
<dbReference type="RefSeq" id="WP_268048808.1">
    <property type="nucleotide sequence ID" value="NZ_JAPQES010000001.1"/>
</dbReference>
<dbReference type="InterPro" id="IPR036097">
    <property type="entry name" value="HisK_dim/P_sf"/>
</dbReference>
<keyword evidence="7" id="KW-1133">Transmembrane helix</keyword>
<dbReference type="Proteomes" id="UP001079657">
    <property type="component" value="Unassembled WGS sequence"/>
</dbReference>
<dbReference type="PANTHER" id="PTHR43711:SF26">
    <property type="entry name" value="SENSOR HISTIDINE KINASE RCSC"/>
    <property type="match status" value="1"/>
</dbReference>
<keyword evidence="9" id="KW-0067">ATP-binding</keyword>
<evidence type="ECO:0000256" key="6">
    <source>
        <dbReference type="ARBA" id="ARBA00023012"/>
    </source>
</evidence>
<protein>
    <recommendedName>
        <fullName evidence="2">histidine kinase</fullName>
        <ecNumber evidence="2">2.7.13.3</ecNumber>
    </recommendedName>
</protein>
<dbReference type="EC" id="2.7.13.3" evidence="2"/>
<evidence type="ECO:0000256" key="5">
    <source>
        <dbReference type="ARBA" id="ARBA00022777"/>
    </source>
</evidence>
<dbReference type="PANTHER" id="PTHR43711">
    <property type="entry name" value="TWO-COMPONENT HISTIDINE KINASE"/>
    <property type="match status" value="1"/>
</dbReference>
<evidence type="ECO:0000313" key="10">
    <source>
        <dbReference type="Proteomes" id="UP001079657"/>
    </source>
</evidence>
<keyword evidence="3" id="KW-0597">Phosphoprotein</keyword>
<dbReference type="InterPro" id="IPR035965">
    <property type="entry name" value="PAS-like_dom_sf"/>
</dbReference>